<dbReference type="PANTHER" id="PTHR34976">
    <property type="entry name" value="RIBONUCLEASE YQCG-RELATED"/>
    <property type="match status" value="1"/>
</dbReference>
<dbReference type="PANTHER" id="PTHR34976:SF1">
    <property type="entry name" value="TOXIN BC_0920"/>
    <property type="match status" value="1"/>
</dbReference>
<dbReference type="EMBL" id="UHEN01000001">
    <property type="protein sequence ID" value="SUN06758.1"/>
    <property type="molecule type" value="Genomic_DNA"/>
</dbReference>
<reference evidence="3 4" key="1">
    <citation type="submission" date="2018-06" db="EMBL/GenBank/DDBJ databases">
        <authorList>
            <consortium name="Pathogen Informatics"/>
            <person name="Doyle S."/>
        </authorList>
    </citation>
    <scope>NUCLEOTIDE SEQUENCE [LARGE SCALE GENOMIC DNA]</scope>
    <source>
        <strain evidence="3 4">NCTC12957</strain>
    </source>
</reference>
<dbReference type="Proteomes" id="UP000255213">
    <property type="component" value="Unassembled WGS sequence"/>
</dbReference>
<comment type="similarity">
    <text evidence="1">In the N-terminal section; belongs to the LXG family.</text>
</comment>
<dbReference type="InterPro" id="IPR006829">
    <property type="entry name" value="LXG_dom"/>
</dbReference>
<evidence type="ECO:0000313" key="3">
    <source>
        <dbReference type="EMBL" id="SUN06758.1"/>
    </source>
</evidence>
<dbReference type="Pfam" id="PF04740">
    <property type="entry name" value="LXG"/>
    <property type="match status" value="1"/>
</dbReference>
<proteinExistence type="inferred from homology"/>
<evidence type="ECO:0000256" key="1">
    <source>
        <dbReference type="ARBA" id="ARBA00034117"/>
    </source>
</evidence>
<dbReference type="PROSITE" id="PS51756">
    <property type="entry name" value="LXG"/>
    <property type="match status" value="1"/>
</dbReference>
<organism evidence="3 4">
    <name type="scientific">Streptococcus acidominimus</name>
    <dbReference type="NCBI Taxonomy" id="1326"/>
    <lineage>
        <taxon>Bacteria</taxon>
        <taxon>Bacillati</taxon>
        <taxon>Bacillota</taxon>
        <taxon>Bacilli</taxon>
        <taxon>Lactobacillales</taxon>
        <taxon>Streptococcaceae</taxon>
        <taxon>Streptococcus</taxon>
    </lineage>
</organism>
<evidence type="ECO:0000313" key="4">
    <source>
        <dbReference type="Proteomes" id="UP000255213"/>
    </source>
</evidence>
<sequence length="457" mass="50610">MGIEMYLGSSDQQAQSVGSVLRNRLNAYQSLQASLSQFIHDSASLSGHTYDSAKAYSQQILHPLIKGCILLDEAVNTACSNLPSQYRSQVDQVDLKEDELVEQIYKADLFISRYMELIALEYRQDPPSYSYISSLRSSEDRYRSLKQKLEEKLQKLRAFDGSSVYLFSHIQPLIAAVQAGMRQATSSWNAETKVFTLPPAKDMEWVKQVDKRWTSYKTENDYKSIIEKIKNGEDVTEQDLIVIENYIKSNPNEALDSSIVHFLFENELNRYTSYFNAGSYASTGRLAGAEALASIKKIKNGTWWRKPVSTTYSKTGYKTWKQVSGDVSRFNNVKAAKHTEDLLNGTGTFVKGTGVKGAAKSVGLLGSSLAVLDGVSTYFERVDQYGATSAAIDGVAHTGTAVGAMYVGAAIGSAIPIPVVGTLVGAAGGVIVNNLFNIIYDGFSHGKWEWEKWNDFW</sequence>
<accession>A0A380IDS3</accession>
<gene>
    <name evidence="3" type="ORF">NCTC12957_00803</name>
</gene>
<evidence type="ECO:0000259" key="2">
    <source>
        <dbReference type="PROSITE" id="PS51756"/>
    </source>
</evidence>
<dbReference type="InterPro" id="IPR051768">
    <property type="entry name" value="Bact_secretion_toxin"/>
</dbReference>
<name>A0A380IDS3_STRAI</name>
<dbReference type="RefSeq" id="WP_244912637.1">
    <property type="nucleotide sequence ID" value="NZ_MSJL01000009.1"/>
</dbReference>
<dbReference type="AlphaFoldDB" id="A0A380IDS3"/>
<protein>
    <submittedName>
        <fullName evidence="3">Membrane protein</fullName>
    </submittedName>
</protein>
<feature type="domain" description="LXG" evidence="2">
    <location>
        <begin position="1"/>
        <end position="226"/>
    </location>
</feature>